<evidence type="ECO:0000256" key="4">
    <source>
        <dbReference type="ARBA" id="ARBA00022801"/>
    </source>
</evidence>
<evidence type="ECO:0000313" key="11">
    <source>
        <dbReference type="Proteomes" id="UP000290958"/>
    </source>
</evidence>
<evidence type="ECO:0000256" key="6">
    <source>
        <dbReference type="ARBA" id="ARBA00023049"/>
    </source>
</evidence>
<evidence type="ECO:0000256" key="1">
    <source>
        <dbReference type="ARBA" id="ARBA00001947"/>
    </source>
</evidence>
<dbReference type="OrthoDB" id="9809144at2"/>
<dbReference type="Pfam" id="PF01551">
    <property type="entry name" value="Peptidase_M23"/>
    <property type="match status" value="1"/>
</dbReference>
<keyword evidence="7" id="KW-0175">Coiled coil</keyword>
<keyword evidence="4" id="KW-0378">Hydrolase</keyword>
<protein>
    <submittedName>
        <fullName evidence="10">Metalloendopeptidase</fullName>
    </submittedName>
</protein>
<dbReference type="AlphaFoldDB" id="A0A4Q1KL71"/>
<dbReference type="InterPro" id="IPR016047">
    <property type="entry name" value="M23ase_b-sheet_dom"/>
</dbReference>
<feature type="domain" description="M23ase beta-sheet core" evidence="9">
    <location>
        <begin position="321"/>
        <end position="409"/>
    </location>
</feature>
<comment type="caution">
    <text evidence="10">The sequence shown here is derived from an EMBL/GenBank/DDBJ whole genome shotgun (WGS) entry which is preliminary data.</text>
</comment>
<feature type="signal peptide" evidence="8">
    <location>
        <begin position="1"/>
        <end position="28"/>
    </location>
</feature>
<accession>A0A4Q1KL71</accession>
<dbReference type="PANTHER" id="PTHR21666:SF288">
    <property type="entry name" value="CELL DIVISION PROTEIN YTFB"/>
    <property type="match status" value="1"/>
</dbReference>
<feature type="coiled-coil region" evidence="7">
    <location>
        <begin position="40"/>
        <end position="95"/>
    </location>
</feature>
<dbReference type="Proteomes" id="UP000290958">
    <property type="component" value="Unassembled WGS sequence"/>
</dbReference>
<evidence type="ECO:0000256" key="5">
    <source>
        <dbReference type="ARBA" id="ARBA00022833"/>
    </source>
</evidence>
<keyword evidence="11" id="KW-1185">Reference proteome</keyword>
<evidence type="ECO:0000313" key="10">
    <source>
        <dbReference type="EMBL" id="RXR29484.1"/>
    </source>
</evidence>
<evidence type="ECO:0000256" key="3">
    <source>
        <dbReference type="ARBA" id="ARBA00022723"/>
    </source>
</evidence>
<evidence type="ECO:0000256" key="8">
    <source>
        <dbReference type="SAM" id="SignalP"/>
    </source>
</evidence>
<dbReference type="SUPFAM" id="SSF51261">
    <property type="entry name" value="Duplicated hybrid motif"/>
    <property type="match status" value="1"/>
</dbReference>
<evidence type="ECO:0000256" key="7">
    <source>
        <dbReference type="SAM" id="Coils"/>
    </source>
</evidence>
<sequence length="418" mass="43650">MRVGWIRATATAMAAAATLWSAPSTAGADQVVISGRATSLGEQQQALRQANAQAAQARKLSLQLDARAKSATAEAERLSARSAALAARIQQSEAELRAGVVRVAIINRLISDQSARLAARQGPLVRLVAALQSMARRPPVLALVQPGSLADAVHMRAAFAQVLPVIQQRTMALRADLARSRQLKALAVEAAAALARGRETLAQQRVALGRLETEKRIAARGLASGANIEAERATALGEEARDIGALMQELEAAGDVRARLASLPGPNIRPRFPGQGGAPVLSQQDVREEDRAAGPPAYRVPVIGAIVTGMGERSESGVRARGLTIAAQSGAQIVAPADGRVVFAGPYRGFGQIVIIDHGGGWTSLITDMARLAARVGQGVRQGEPLGTAKASANPAITVELRRQGRPVDIAAMTGARY</sequence>
<keyword evidence="8" id="KW-0732">Signal</keyword>
<gene>
    <name evidence="10" type="ORF">EQG66_05910</name>
</gene>
<dbReference type="PANTHER" id="PTHR21666">
    <property type="entry name" value="PEPTIDASE-RELATED"/>
    <property type="match status" value="1"/>
</dbReference>
<dbReference type="GO" id="GO:0004222">
    <property type="term" value="F:metalloendopeptidase activity"/>
    <property type="evidence" value="ECO:0007669"/>
    <property type="project" value="TreeGrafter"/>
</dbReference>
<dbReference type="Gene3D" id="2.70.70.10">
    <property type="entry name" value="Glucose Permease (Domain IIA)"/>
    <property type="match status" value="1"/>
</dbReference>
<name>A0A4Q1KL71_9SPHN</name>
<keyword evidence="5" id="KW-0862">Zinc</keyword>
<proteinExistence type="predicted"/>
<reference evidence="11" key="1">
    <citation type="submission" date="2019-01" db="EMBL/GenBank/DDBJ databases">
        <title>Cytophagaceae bacterium strain CAR-16.</title>
        <authorList>
            <person name="Chen W.-M."/>
        </authorList>
    </citation>
    <scope>NUCLEOTIDE SEQUENCE [LARGE SCALE GENOMIC DNA]</scope>
    <source>
        <strain evidence="11">CHR27</strain>
    </source>
</reference>
<feature type="chain" id="PRO_5020184891" evidence="8">
    <location>
        <begin position="29"/>
        <end position="418"/>
    </location>
</feature>
<keyword evidence="2" id="KW-0645">Protease</keyword>
<keyword evidence="6" id="KW-0482">Metalloprotease</keyword>
<dbReference type="EMBL" id="SBKP01000004">
    <property type="protein sequence ID" value="RXR29484.1"/>
    <property type="molecule type" value="Genomic_DNA"/>
</dbReference>
<dbReference type="InterPro" id="IPR050570">
    <property type="entry name" value="Cell_wall_metabolism_enzyme"/>
</dbReference>
<evidence type="ECO:0000256" key="2">
    <source>
        <dbReference type="ARBA" id="ARBA00022670"/>
    </source>
</evidence>
<organism evidence="10 11">
    <name type="scientific">Sphingobium fluviale</name>
    <dbReference type="NCBI Taxonomy" id="2506423"/>
    <lineage>
        <taxon>Bacteria</taxon>
        <taxon>Pseudomonadati</taxon>
        <taxon>Pseudomonadota</taxon>
        <taxon>Alphaproteobacteria</taxon>
        <taxon>Sphingomonadales</taxon>
        <taxon>Sphingomonadaceae</taxon>
        <taxon>Sphingobium</taxon>
    </lineage>
</organism>
<dbReference type="InterPro" id="IPR011055">
    <property type="entry name" value="Dup_hybrid_motif"/>
</dbReference>
<keyword evidence="3" id="KW-0479">Metal-binding</keyword>
<dbReference type="CDD" id="cd12797">
    <property type="entry name" value="M23_peptidase"/>
    <property type="match status" value="1"/>
</dbReference>
<evidence type="ECO:0000259" key="9">
    <source>
        <dbReference type="Pfam" id="PF01551"/>
    </source>
</evidence>
<comment type="cofactor">
    <cofactor evidence="1">
        <name>Zn(2+)</name>
        <dbReference type="ChEBI" id="CHEBI:29105"/>
    </cofactor>
</comment>
<dbReference type="GO" id="GO:0006508">
    <property type="term" value="P:proteolysis"/>
    <property type="evidence" value="ECO:0007669"/>
    <property type="project" value="UniProtKB-KW"/>
</dbReference>
<dbReference type="GO" id="GO:0046872">
    <property type="term" value="F:metal ion binding"/>
    <property type="evidence" value="ECO:0007669"/>
    <property type="project" value="UniProtKB-KW"/>
</dbReference>